<feature type="non-terminal residue" evidence="2">
    <location>
        <position position="195"/>
    </location>
</feature>
<accession>A0A371GF27</accession>
<sequence length="195" mass="21591">MHVWDTSDNTSSILETDNFDIRPDFSDNPLYEPKSMENNGRSLKEPATPDSGLIHLLPKFHSLAGVPRGLLYDETVGDIGGLYQDEGVSVLPRRSNERLAVFAVSYVQHMGRYEANPSGRRFAESINIQEKLCMSTERGLISCAPHVRTTRSANNCNCRLLLMDRNMIDVASGGALMDKTPVVARHLISNIASNT</sequence>
<comment type="caution">
    <text evidence="2">The sequence shown here is derived from an EMBL/GenBank/DDBJ whole genome shotgun (WGS) entry which is preliminary data.</text>
</comment>
<name>A0A371GF27_MUCPR</name>
<dbReference type="Proteomes" id="UP000257109">
    <property type="component" value="Unassembled WGS sequence"/>
</dbReference>
<feature type="region of interest" description="Disordered" evidence="1">
    <location>
        <begin position="18"/>
        <end position="47"/>
    </location>
</feature>
<reference evidence="2" key="1">
    <citation type="submission" date="2018-05" db="EMBL/GenBank/DDBJ databases">
        <title>Draft genome of Mucuna pruriens seed.</title>
        <authorList>
            <person name="Nnadi N.E."/>
            <person name="Vos R."/>
            <person name="Hasami M.H."/>
            <person name="Devisetty U.K."/>
            <person name="Aguiy J.C."/>
        </authorList>
    </citation>
    <scope>NUCLEOTIDE SEQUENCE [LARGE SCALE GENOMIC DNA]</scope>
    <source>
        <strain evidence="2">JCA_2017</strain>
    </source>
</reference>
<dbReference type="EMBL" id="QJKJ01005767">
    <property type="protein sequence ID" value="RDX89100.1"/>
    <property type="molecule type" value="Genomic_DNA"/>
</dbReference>
<evidence type="ECO:0000313" key="3">
    <source>
        <dbReference type="Proteomes" id="UP000257109"/>
    </source>
</evidence>
<gene>
    <name evidence="2" type="ORF">CR513_29225</name>
</gene>
<proteinExistence type="predicted"/>
<organism evidence="2 3">
    <name type="scientific">Mucuna pruriens</name>
    <name type="common">Velvet bean</name>
    <name type="synonym">Dolichos pruriens</name>
    <dbReference type="NCBI Taxonomy" id="157652"/>
    <lineage>
        <taxon>Eukaryota</taxon>
        <taxon>Viridiplantae</taxon>
        <taxon>Streptophyta</taxon>
        <taxon>Embryophyta</taxon>
        <taxon>Tracheophyta</taxon>
        <taxon>Spermatophyta</taxon>
        <taxon>Magnoliopsida</taxon>
        <taxon>eudicotyledons</taxon>
        <taxon>Gunneridae</taxon>
        <taxon>Pentapetalae</taxon>
        <taxon>rosids</taxon>
        <taxon>fabids</taxon>
        <taxon>Fabales</taxon>
        <taxon>Fabaceae</taxon>
        <taxon>Papilionoideae</taxon>
        <taxon>50 kb inversion clade</taxon>
        <taxon>NPAAA clade</taxon>
        <taxon>indigoferoid/millettioid clade</taxon>
        <taxon>Phaseoleae</taxon>
        <taxon>Mucuna</taxon>
    </lineage>
</organism>
<dbReference type="AlphaFoldDB" id="A0A371GF27"/>
<protein>
    <submittedName>
        <fullName evidence="2">Uncharacterized protein</fullName>
    </submittedName>
</protein>
<keyword evidence="3" id="KW-1185">Reference proteome</keyword>
<evidence type="ECO:0000256" key="1">
    <source>
        <dbReference type="SAM" id="MobiDB-lite"/>
    </source>
</evidence>
<evidence type="ECO:0000313" key="2">
    <source>
        <dbReference type="EMBL" id="RDX89100.1"/>
    </source>
</evidence>
<dbReference type="OrthoDB" id="1713762at2759"/>